<gene>
    <name evidence="2" type="ORF">E8E13_002346</name>
</gene>
<reference evidence="2" key="1">
    <citation type="submission" date="2019-04" db="EMBL/GenBank/DDBJ databases">
        <title>Sequencing of skin fungus with MAO and IRED activity.</title>
        <authorList>
            <person name="Marsaioli A.J."/>
            <person name="Bonatto J.M.C."/>
            <person name="Reis Junior O."/>
        </authorList>
    </citation>
    <scope>NUCLEOTIDE SEQUENCE</scope>
    <source>
        <strain evidence="2">30M1</strain>
    </source>
</reference>
<feature type="region of interest" description="Disordered" evidence="1">
    <location>
        <begin position="228"/>
        <end position="251"/>
    </location>
</feature>
<evidence type="ECO:0000313" key="3">
    <source>
        <dbReference type="Proteomes" id="UP000801428"/>
    </source>
</evidence>
<feature type="compositionally biased region" description="Low complexity" evidence="1">
    <location>
        <begin position="126"/>
        <end position="135"/>
    </location>
</feature>
<dbReference type="Proteomes" id="UP000801428">
    <property type="component" value="Unassembled WGS sequence"/>
</dbReference>
<feature type="region of interest" description="Disordered" evidence="1">
    <location>
        <begin position="113"/>
        <end position="135"/>
    </location>
</feature>
<comment type="caution">
    <text evidence="2">The sequence shown here is derived from an EMBL/GenBank/DDBJ whole genome shotgun (WGS) entry which is preliminary data.</text>
</comment>
<sequence>MPPRGVVTARTNLVMHDVNMSNVEMDVEDRKSIRLQLRNVDMTNVTIGKISKVNMRKVKLNNVRLGGKSLIALKDNEDARLQQPELLYNNIISPYPWFRIYVGQIREVASTGNTGEANRYEPSGRETNNSDTENDNLNNARDCWLSFPLGDGAFYHQSAGGIRSDDKDRNWQERVIEGTVPQCLQRTLSLEENAERLLLKTFGPQTGIGSCFASPNAGIILRAQQGHVVREKEKNGPRQTDDEVNGHAKGMPANSLPSHYSEFEVGSSASYPWWYGWLDDDNSPPWLAEEREWFNFKAPCEEANVAGVQRAFSRNFGTFNHPSLGLIKNMRSFGELCAKDDPRKVFDFFEWVEWWAEDRRRGIADKEVRQERLHEHKLPFLELDVQIVGSTRLQELESWADWTAQLPSLG</sequence>
<accession>A0A9P4WDU0</accession>
<name>A0A9P4WDU0_CURKU</name>
<protein>
    <submittedName>
        <fullName evidence="2">Uncharacterized protein</fullName>
    </submittedName>
</protein>
<evidence type="ECO:0000256" key="1">
    <source>
        <dbReference type="SAM" id="MobiDB-lite"/>
    </source>
</evidence>
<organism evidence="2 3">
    <name type="scientific">Curvularia kusanoi</name>
    <name type="common">Cochliobolus kusanoi</name>
    <dbReference type="NCBI Taxonomy" id="90978"/>
    <lineage>
        <taxon>Eukaryota</taxon>
        <taxon>Fungi</taxon>
        <taxon>Dikarya</taxon>
        <taxon>Ascomycota</taxon>
        <taxon>Pezizomycotina</taxon>
        <taxon>Dothideomycetes</taxon>
        <taxon>Pleosporomycetidae</taxon>
        <taxon>Pleosporales</taxon>
        <taxon>Pleosporineae</taxon>
        <taxon>Pleosporaceae</taxon>
        <taxon>Curvularia</taxon>
    </lineage>
</organism>
<feature type="compositionally biased region" description="Basic and acidic residues" evidence="1">
    <location>
        <begin position="228"/>
        <end position="246"/>
    </location>
</feature>
<dbReference type="AlphaFoldDB" id="A0A9P4WDU0"/>
<keyword evidence="3" id="KW-1185">Reference proteome</keyword>
<proteinExistence type="predicted"/>
<evidence type="ECO:0000313" key="2">
    <source>
        <dbReference type="EMBL" id="KAF3008424.1"/>
    </source>
</evidence>
<dbReference type="EMBL" id="SWKU01000003">
    <property type="protein sequence ID" value="KAF3008424.1"/>
    <property type="molecule type" value="Genomic_DNA"/>
</dbReference>